<reference evidence="4 5" key="1">
    <citation type="submission" date="2019-07" db="EMBL/GenBank/DDBJ databases">
        <authorList>
            <person name="Kim J."/>
        </authorList>
    </citation>
    <scope>NUCLEOTIDE SEQUENCE [LARGE SCALE GENOMIC DNA]</scope>
    <source>
        <strain evidence="4 5">N4</strain>
    </source>
</reference>
<dbReference type="EMBL" id="VNJK01000001">
    <property type="protein sequence ID" value="TVX92366.1"/>
    <property type="molecule type" value="Genomic_DNA"/>
</dbReference>
<dbReference type="RefSeq" id="WP_144987764.1">
    <property type="nucleotide sequence ID" value="NZ_VNJK01000001.1"/>
</dbReference>
<evidence type="ECO:0000256" key="1">
    <source>
        <dbReference type="ARBA" id="ARBA00022679"/>
    </source>
</evidence>
<dbReference type="OrthoDB" id="3389160at2"/>
<dbReference type="Proteomes" id="UP000318102">
    <property type="component" value="Unassembled WGS sequence"/>
</dbReference>
<evidence type="ECO:0000313" key="4">
    <source>
        <dbReference type="EMBL" id="TVX92366.1"/>
    </source>
</evidence>
<protein>
    <submittedName>
        <fullName evidence="4">GNAT family N-acetyltransferase</fullName>
    </submittedName>
</protein>
<dbReference type="SUPFAM" id="SSF55729">
    <property type="entry name" value="Acyl-CoA N-acyltransferases (Nat)"/>
    <property type="match status" value="1"/>
</dbReference>
<dbReference type="PANTHER" id="PTHR43877">
    <property type="entry name" value="AMINOALKYLPHOSPHONATE N-ACETYLTRANSFERASE-RELATED-RELATED"/>
    <property type="match status" value="1"/>
</dbReference>
<comment type="caution">
    <text evidence="4">The sequence shown here is derived from an EMBL/GenBank/DDBJ whole genome shotgun (WGS) entry which is preliminary data.</text>
</comment>
<dbReference type="InterPro" id="IPR000182">
    <property type="entry name" value="GNAT_dom"/>
</dbReference>
<sequence>MKDNMLLIELTNKVDDYIEEELADLLVQVVEGGASIGFLPPLSPDEARDYWANVLAPNVRLWIAVWNGCVVGTVQLHLCGKPNGNHRAEIAKLMTSPQHRRLGVGRALMRTAEEAAWSEGRTLLVLDTREGDPSNLLYRSIGYQQAGTIPSFARSANGNLDATVLYYKLHDPNA</sequence>
<feature type="domain" description="N-acetyltransferase" evidence="3">
    <location>
        <begin position="12"/>
        <end position="170"/>
    </location>
</feature>
<accession>A0A559IXN5</accession>
<dbReference type="InterPro" id="IPR050832">
    <property type="entry name" value="Bact_Acetyltransf"/>
</dbReference>
<dbReference type="AlphaFoldDB" id="A0A559IXN5"/>
<dbReference type="Gene3D" id="3.40.630.30">
    <property type="match status" value="1"/>
</dbReference>
<dbReference type="CDD" id="cd04301">
    <property type="entry name" value="NAT_SF"/>
    <property type="match status" value="1"/>
</dbReference>
<dbReference type="InterPro" id="IPR016181">
    <property type="entry name" value="Acyl_CoA_acyltransferase"/>
</dbReference>
<evidence type="ECO:0000256" key="2">
    <source>
        <dbReference type="ARBA" id="ARBA00023315"/>
    </source>
</evidence>
<keyword evidence="1" id="KW-0808">Transferase</keyword>
<keyword evidence="2" id="KW-0012">Acyltransferase</keyword>
<dbReference type="GO" id="GO:0016747">
    <property type="term" value="F:acyltransferase activity, transferring groups other than amino-acyl groups"/>
    <property type="evidence" value="ECO:0007669"/>
    <property type="project" value="InterPro"/>
</dbReference>
<gene>
    <name evidence="4" type="ORF">FPZ44_04395</name>
</gene>
<evidence type="ECO:0000259" key="3">
    <source>
        <dbReference type="PROSITE" id="PS51186"/>
    </source>
</evidence>
<keyword evidence="5" id="KW-1185">Reference proteome</keyword>
<dbReference type="PANTHER" id="PTHR43877:SF2">
    <property type="entry name" value="AMINOALKYLPHOSPHONATE N-ACETYLTRANSFERASE-RELATED"/>
    <property type="match status" value="1"/>
</dbReference>
<proteinExistence type="predicted"/>
<dbReference type="PROSITE" id="PS51186">
    <property type="entry name" value="GNAT"/>
    <property type="match status" value="1"/>
</dbReference>
<name>A0A559IXN5_9BACL</name>
<evidence type="ECO:0000313" key="5">
    <source>
        <dbReference type="Proteomes" id="UP000318102"/>
    </source>
</evidence>
<dbReference type="Pfam" id="PF00583">
    <property type="entry name" value="Acetyltransf_1"/>
    <property type="match status" value="1"/>
</dbReference>
<organism evidence="4 5">
    <name type="scientific">Paenibacillus agilis</name>
    <dbReference type="NCBI Taxonomy" id="3020863"/>
    <lineage>
        <taxon>Bacteria</taxon>
        <taxon>Bacillati</taxon>
        <taxon>Bacillota</taxon>
        <taxon>Bacilli</taxon>
        <taxon>Bacillales</taxon>
        <taxon>Paenibacillaceae</taxon>
        <taxon>Paenibacillus</taxon>
    </lineage>
</organism>